<dbReference type="InParanoid" id="A0A2R5GEE1"/>
<keyword evidence="2" id="KW-0812">Transmembrane</keyword>
<dbReference type="EMBL" id="BEYU01000027">
    <property type="protein sequence ID" value="GBG26993.1"/>
    <property type="molecule type" value="Genomic_DNA"/>
</dbReference>
<name>A0A2R5GEE1_9STRA</name>
<keyword evidence="2" id="KW-1133">Transmembrane helix</keyword>
<reference evidence="3 4" key="1">
    <citation type="submission" date="2017-12" db="EMBL/GenBank/DDBJ databases">
        <title>Sequencing, de novo assembly and annotation of complete genome of a new Thraustochytrid species, strain FCC1311.</title>
        <authorList>
            <person name="Sedici K."/>
            <person name="Godart F."/>
            <person name="Aiese Cigliano R."/>
            <person name="Sanseverino W."/>
            <person name="Barakat M."/>
            <person name="Ortet P."/>
            <person name="Marechal E."/>
            <person name="Cagnac O."/>
            <person name="Amato A."/>
        </authorList>
    </citation>
    <scope>NUCLEOTIDE SEQUENCE [LARGE SCALE GENOMIC DNA]</scope>
</reference>
<evidence type="ECO:0000256" key="1">
    <source>
        <dbReference type="SAM" id="MobiDB-lite"/>
    </source>
</evidence>
<sequence length="550" mass="60344">MFKRVNSQAARGSNADGETTTRAARSGSGGGTDGRGDFKGTSGPEDIAPLGISSSSSSSVSVPASSPPSSPLTSSQNAFASSSGKEQHIGGPAEHEEIGLLEKLASPVVHDHSSGEISQLHLHHHAPLNLGDDRSTATRSCRCSPVGLRSCAEVFRAEGFLLRNEDFPLQVEMYLVCSAVTILLIRVGLYATGYPQLGGNGIHIAHMLWGGLLMFASQLLSFGFLGRRVQRLAAILGGIGFGTFIDELGKFITSDNDYFFKPTPFILYIGFCALFVVLKIVEPFFSPERFTTSENLANAMNLMSVHSTAGLSKESRLVLIELLEGCDANHPLVQPLREYVHLPHSAMGIPPSREHYYLQFRKWISAKYAAFTRNRWATYVVNGFFILQCLTQMFDLLYLLLDGSYYRNIDPKTGNVATSEDTGGQHSIPDETDFADHLLVSPVMKFLREISSGKLSDTLLLDETDKVTKLHILQLFAVSRAFIWFRRSMLVRLFITDSLSLYHSQFMAFGDVVFTLAIVMALSFMVAQEESSDRMRRLSASGSLDLVGEP</sequence>
<feature type="transmembrane region" description="Helical" evidence="2">
    <location>
        <begin position="204"/>
        <end position="225"/>
    </location>
</feature>
<organism evidence="3 4">
    <name type="scientific">Hondaea fermentalgiana</name>
    <dbReference type="NCBI Taxonomy" id="2315210"/>
    <lineage>
        <taxon>Eukaryota</taxon>
        <taxon>Sar</taxon>
        <taxon>Stramenopiles</taxon>
        <taxon>Bigyra</taxon>
        <taxon>Labyrinthulomycetes</taxon>
        <taxon>Thraustochytrida</taxon>
        <taxon>Thraustochytriidae</taxon>
        <taxon>Hondaea</taxon>
    </lineage>
</organism>
<feature type="transmembrane region" description="Helical" evidence="2">
    <location>
        <begin position="506"/>
        <end position="527"/>
    </location>
</feature>
<evidence type="ECO:0000313" key="4">
    <source>
        <dbReference type="Proteomes" id="UP000241890"/>
    </source>
</evidence>
<feature type="region of interest" description="Disordered" evidence="1">
    <location>
        <begin position="1"/>
        <end position="91"/>
    </location>
</feature>
<evidence type="ECO:0000256" key="2">
    <source>
        <dbReference type="SAM" id="Phobius"/>
    </source>
</evidence>
<gene>
    <name evidence="3" type="ORF">FCC1311_032162</name>
</gene>
<protein>
    <submittedName>
        <fullName evidence="3">Uncharacterized protein</fullName>
    </submittedName>
</protein>
<comment type="caution">
    <text evidence="3">The sequence shown here is derived from an EMBL/GenBank/DDBJ whole genome shotgun (WGS) entry which is preliminary data.</text>
</comment>
<feature type="transmembrane region" description="Helical" evidence="2">
    <location>
        <begin position="173"/>
        <end position="192"/>
    </location>
</feature>
<dbReference type="AlphaFoldDB" id="A0A2R5GEE1"/>
<feature type="transmembrane region" description="Helical" evidence="2">
    <location>
        <begin position="376"/>
        <end position="401"/>
    </location>
</feature>
<feature type="transmembrane region" description="Helical" evidence="2">
    <location>
        <begin position="265"/>
        <end position="281"/>
    </location>
</feature>
<dbReference type="Proteomes" id="UP000241890">
    <property type="component" value="Unassembled WGS sequence"/>
</dbReference>
<feature type="compositionally biased region" description="Low complexity" evidence="1">
    <location>
        <begin position="53"/>
        <end position="64"/>
    </location>
</feature>
<keyword evidence="2" id="KW-0472">Membrane</keyword>
<proteinExistence type="predicted"/>
<feature type="compositionally biased region" description="Polar residues" evidence="1">
    <location>
        <begin position="1"/>
        <end position="11"/>
    </location>
</feature>
<feature type="transmembrane region" description="Helical" evidence="2">
    <location>
        <begin position="232"/>
        <end position="253"/>
    </location>
</feature>
<accession>A0A2R5GEE1</accession>
<keyword evidence="4" id="KW-1185">Reference proteome</keyword>
<evidence type="ECO:0000313" key="3">
    <source>
        <dbReference type="EMBL" id="GBG26993.1"/>
    </source>
</evidence>